<accession>A0A094JGH0</accession>
<dbReference type="OrthoDB" id="6126039at2"/>
<evidence type="ECO:0008006" key="4">
    <source>
        <dbReference type="Google" id="ProtNLM"/>
    </source>
</evidence>
<evidence type="ECO:0000313" key="2">
    <source>
        <dbReference type="EMBL" id="KFZ39040.1"/>
    </source>
</evidence>
<evidence type="ECO:0000256" key="1">
    <source>
        <dbReference type="SAM" id="Phobius"/>
    </source>
</evidence>
<dbReference type="RefSeq" id="WP_037438861.1">
    <property type="nucleotide sequence ID" value="NZ_JPEO01000001.1"/>
</dbReference>
<keyword evidence="3" id="KW-1185">Reference proteome</keyword>
<name>A0A094JGH0_9GAMM</name>
<dbReference type="AlphaFoldDB" id="A0A094JGH0"/>
<dbReference type="Proteomes" id="UP000029264">
    <property type="component" value="Unassembled WGS sequence"/>
</dbReference>
<proteinExistence type="predicted"/>
<comment type="caution">
    <text evidence="2">The sequence shown here is derived from an EMBL/GenBank/DDBJ whole genome shotgun (WGS) entry which is preliminary data.</text>
</comment>
<dbReference type="EMBL" id="JPEO01000001">
    <property type="protein sequence ID" value="KFZ39040.1"/>
    <property type="molecule type" value="Genomic_DNA"/>
</dbReference>
<sequence length="774" mass="88511">MKIKPRYWRILFVLMSAVYLLPEAIFNAQLVSLIGLGTPKPEQLEHLEIYGRTISGIGVSLLLADLLPARCFRTAMRGVLSLVLLTLVVWPSVFFGQKYLVEKLLVRPSSAEQRQFATLSAALRDALAANAVEISGLNYDPQELHSSENLTFLALFGGMAYGDHNLASNLDQYKERIIANFVQKRAYAQFEQSYQDYGQLYQELSRSYQQYAEGSNRYNQTLADIPKREQGYWQQVEQQINSGWQQYQQAQKAQIAKAEARAQKYGPKIYDYFEAKGKCQKRYDKYSERERRAECITRLDARYKTEVSKAGLGYIEPDYWLIVEDISTTENVTNSAIMGVLTGGIYTAMQALSAATGGDGGFKDKRYKYTDDPDFYREKFLALPKFQALFEQQTGYPYGISQFSDFRIHDHTQVLLRQHFNKQGLTLAENWQIADRQSFYTAVASKVKQEADQRWRNEMAKRGLSLPINLTWQQFQLHPSVQRKIAARMGDLYVDNIHADWNQANFKQYVLEPNIQKRTTQYLAMLKEAEQEFADGGKYAEHGKQALRSVIIPPISMSLSLFLICMTLLKLPLKTAELFIKPSDNASERTKVKRITMTSLKFLPLLLLISLPPLLVHNRYTARSDSPVNYFLGKVTESSNPLFSYALRWTLHVQPLLHPLGLTFEQYSHIYQHFSPLAHALAKLDITQQLLDSSDVRRKAEQLIKQQTTLQVNCDANDAVIRIMNIGPRFQQGMTLKPGNYDIQVTAPGYQTYRSWHTLDAGAQQLSIELTPLG</sequence>
<dbReference type="eggNOG" id="ENOG5032UQM">
    <property type="taxonomic scope" value="Bacteria"/>
</dbReference>
<evidence type="ECO:0000313" key="3">
    <source>
        <dbReference type="Proteomes" id="UP000029264"/>
    </source>
</evidence>
<gene>
    <name evidence="2" type="ORF">HR45_01185</name>
</gene>
<reference evidence="2 3" key="1">
    <citation type="submission" date="2014-06" db="EMBL/GenBank/DDBJ databases">
        <title>Shewanella sp. YQH10.</title>
        <authorList>
            <person name="Liu Y."/>
            <person name="Zeng R."/>
        </authorList>
    </citation>
    <scope>NUCLEOTIDE SEQUENCE [LARGE SCALE GENOMIC DNA]</scope>
    <source>
        <strain evidence="2 3">YQH10</strain>
    </source>
</reference>
<keyword evidence="1" id="KW-0472">Membrane</keyword>
<feature type="transmembrane region" description="Helical" evidence="1">
    <location>
        <begin position="49"/>
        <end position="67"/>
    </location>
</feature>
<feature type="transmembrane region" description="Helical" evidence="1">
    <location>
        <begin position="79"/>
        <end position="100"/>
    </location>
</feature>
<keyword evidence="1" id="KW-1133">Transmembrane helix</keyword>
<protein>
    <recommendedName>
        <fullName evidence="4">PEGA domain-containing protein</fullName>
    </recommendedName>
</protein>
<dbReference type="STRING" id="1515746.HR45_01185"/>
<organism evidence="2 3">
    <name type="scientific">Shewanella mangrovi</name>
    <dbReference type="NCBI Taxonomy" id="1515746"/>
    <lineage>
        <taxon>Bacteria</taxon>
        <taxon>Pseudomonadati</taxon>
        <taxon>Pseudomonadota</taxon>
        <taxon>Gammaproteobacteria</taxon>
        <taxon>Alteromonadales</taxon>
        <taxon>Shewanellaceae</taxon>
        <taxon>Shewanella</taxon>
    </lineage>
</organism>
<keyword evidence="1" id="KW-0812">Transmembrane</keyword>